<sequence length="102" mass="11806">MQEMCFVMLSCSVVYLLDTQLPMQLSRFKKRTSFNFKIQFSTSVSIWEGSQTVRCRICVLLRSSGCDIAPRRNKKENCFQSLLLGVEGTVGSRSRYEFSFHM</sequence>
<evidence type="ECO:0000313" key="1">
    <source>
        <dbReference type="EMBL" id="CRL07671.1"/>
    </source>
</evidence>
<accession>A0A1J1J5K3</accession>
<dbReference type="Proteomes" id="UP000183832">
    <property type="component" value="Unassembled WGS sequence"/>
</dbReference>
<dbReference type="EMBL" id="CVRI01000073">
    <property type="protein sequence ID" value="CRL07671.1"/>
    <property type="molecule type" value="Genomic_DNA"/>
</dbReference>
<name>A0A1J1J5K3_9DIPT</name>
<protein>
    <submittedName>
        <fullName evidence="1">CLUMA_CG020630, isoform A</fullName>
    </submittedName>
</protein>
<reference evidence="1 2" key="1">
    <citation type="submission" date="2015-04" db="EMBL/GenBank/DDBJ databases">
        <authorList>
            <person name="Syromyatnikov M.Y."/>
            <person name="Popov V.N."/>
        </authorList>
    </citation>
    <scope>NUCLEOTIDE SEQUENCE [LARGE SCALE GENOMIC DNA]</scope>
</reference>
<organism evidence="1 2">
    <name type="scientific">Clunio marinus</name>
    <dbReference type="NCBI Taxonomy" id="568069"/>
    <lineage>
        <taxon>Eukaryota</taxon>
        <taxon>Metazoa</taxon>
        <taxon>Ecdysozoa</taxon>
        <taxon>Arthropoda</taxon>
        <taxon>Hexapoda</taxon>
        <taxon>Insecta</taxon>
        <taxon>Pterygota</taxon>
        <taxon>Neoptera</taxon>
        <taxon>Endopterygota</taxon>
        <taxon>Diptera</taxon>
        <taxon>Nematocera</taxon>
        <taxon>Chironomoidea</taxon>
        <taxon>Chironomidae</taxon>
        <taxon>Clunio</taxon>
    </lineage>
</organism>
<keyword evidence="2" id="KW-1185">Reference proteome</keyword>
<proteinExistence type="predicted"/>
<evidence type="ECO:0000313" key="2">
    <source>
        <dbReference type="Proteomes" id="UP000183832"/>
    </source>
</evidence>
<dbReference type="AlphaFoldDB" id="A0A1J1J5K3"/>
<gene>
    <name evidence="1" type="ORF">CLUMA_CG020630</name>
</gene>